<keyword evidence="3" id="KW-1185">Reference proteome</keyword>
<evidence type="ECO:0000313" key="2">
    <source>
        <dbReference type="EMBL" id="MFM9649066.1"/>
    </source>
</evidence>
<comment type="caution">
    <text evidence="2">The sequence shown here is derived from an EMBL/GenBank/DDBJ whole genome shotgun (WGS) entry which is preliminary data.</text>
</comment>
<evidence type="ECO:0000256" key="1">
    <source>
        <dbReference type="SAM" id="MobiDB-lite"/>
    </source>
</evidence>
<reference evidence="2 3" key="1">
    <citation type="submission" date="2024-12" db="EMBL/GenBank/DDBJ databases">
        <title>Forecasting of Potato common scab and diversities of Pathogenic streptomyces spp. in china.</title>
        <authorList>
            <person name="Handique U."/>
            <person name="Wu J."/>
        </authorList>
    </citation>
    <scope>NUCLEOTIDE SEQUENCE [LARGE SCALE GENOMIC DNA]</scope>
    <source>
        <strain evidence="2 3">ZRIMU1585</strain>
    </source>
</reference>
<protein>
    <submittedName>
        <fullName evidence="2">Uncharacterized protein</fullName>
    </submittedName>
</protein>
<sequence length="231" mass="25116">MTTRIAQEQLTYPYCHYTDGQSHRLILRTAVTEPDRRPYVWVEAENLAFGGDVVSMWLTIEHVDGLHAVLAQASTYDESVGARRQYRAVDHTGDVLVVWPGSTWTVFEVTRQANDDEESATVRVVVLTGRLPELREALAAAAEYAQRRATGDVQEPAIVHVPKPRVLTPGEHDRAWHAVEGAAGEPGADPGTILSAVLAALNIQAPSAEDEQAASAALRGRLASGTPHRGR</sequence>
<evidence type="ECO:0000313" key="3">
    <source>
        <dbReference type="Proteomes" id="UP001631993"/>
    </source>
</evidence>
<organism evidence="2 3">
    <name type="scientific">Streptomyces galilaeus</name>
    <dbReference type="NCBI Taxonomy" id="33899"/>
    <lineage>
        <taxon>Bacteria</taxon>
        <taxon>Bacillati</taxon>
        <taxon>Actinomycetota</taxon>
        <taxon>Actinomycetes</taxon>
        <taxon>Kitasatosporales</taxon>
        <taxon>Streptomycetaceae</taxon>
        <taxon>Streptomyces</taxon>
    </lineage>
</organism>
<feature type="compositionally biased region" description="Low complexity" evidence="1">
    <location>
        <begin position="213"/>
        <end position="225"/>
    </location>
</feature>
<name>A0ABW9IKQ8_STRGJ</name>
<proteinExistence type="predicted"/>
<dbReference type="RefSeq" id="WP_369277386.1">
    <property type="nucleotide sequence ID" value="NZ_JBJVMW010000011.1"/>
</dbReference>
<accession>A0ABW9IKQ8</accession>
<dbReference type="EMBL" id="JBJVNE010000011">
    <property type="protein sequence ID" value="MFM9649066.1"/>
    <property type="molecule type" value="Genomic_DNA"/>
</dbReference>
<feature type="region of interest" description="Disordered" evidence="1">
    <location>
        <begin position="208"/>
        <end position="231"/>
    </location>
</feature>
<dbReference type="Proteomes" id="UP001631993">
    <property type="component" value="Unassembled WGS sequence"/>
</dbReference>
<gene>
    <name evidence="2" type="ORF">ACKI1S_23340</name>
</gene>